<dbReference type="PROSITE" id="PS51257">
    <property type="entry name" value="PROKAR_LIPOPROTEIN"/>
    <property type="match status" value="1"/>
</dbReference>
<evidence type="ECO:0000256" key="1">
    <source>
        <dbReference type="ARBA" id="ARBA00007613"/>
    </source>
</evidence>
<evidence type="ECO:0000313" key="4">
    <source>
        <dbReference type="Proteomes" id="UP000484875"/>
    </source>
</evidence>
<sequence length="461" mass="50098">MRRSWICAGLLLSGCASYHPRPIDLERQADSFEQRTLASEQLRLCLSATPAFNLRAWPVARWDRPMLAAAAVCYSPTLEAARSRWESAKADAVGAGARVNPVLQFPFEYTTNQHDGASPYTTGPIFDIALETGNKRDHKLKQATLLAQAAAWTLANEEWKLRSQLRDALLGVYAGQQMVDSGLRQIALQRQLADMLLRRAAVGEAARPDVERAQLRLNQAQAELVLADQALLEARSRVAAIVGMPLAAIERVQFDLREFEQPGSPSLPGAARRPALLGRTDLRAALSEYEASQAGLQLEVARQYPDVHINAGYTYDAGANKISLGLASLTLPLLDRNQGPIAQAEARRGESAARVIALQDAIINEAALAQAGYLAARQAAQLASQALASATRRLHSQSAGFSVGVSDRFEFVQAQMDYQAVLTDHQRALIAVQRAIGVLENALQQTLPQNSGDLPPPEYAK</sequence>
<proteinExistence type="inferred from homology"/>
<keyword evidence="2" id="KW-0175">Coiled coil</keyword>
<dbReference type="InterPro" id="IPR003423">
    <property type="entry name" value="OMP_efflux"/>
</dbReference>
<keyword evidence="4" id="KW-1185">Reference proteome</keyword>
<feature type="coiled-coil region" evidence="2">
    <location>
        <begin position="210"/>
        <end position="237"/>
    </location>
</feature>
<dbReference type="Pfam" id="PF02321">
    <property type="entry name" value="OEP"/>
    <property type="match status" value="2"/>
</dbReference>
<dbReference type="RefSeq" id="WP_161089463.1">
    <property type="nucleotide sequence ID" value="NZ_WWCV01000011.1"/>
</dbReference>
<comment type="similarity">
    <text evidence="1">Belongs to the outer membrane factor (OMF) (TC 1.B.17) family.</text>
</comment>
<evidence type="ECO:0000313" key="3">
    <source>
        <dbReference type="EMBL" id="MYN16785.1"/>
    </source>
</evidence>
<reference evidence="3 4" key="1">
    <citation type="submission" date="2019-12" db="EMBL/GenBank/DDBJ databases">
        <title>Novel species isolated from a subtropical stream in China.</title>
        <authorList>
            <person name="Lu H."/>
        </authorList>
    </citation>
    <scope>NUCLEOTIDE SEQUENCE [LARGE SCALE GENOMIC DNA]</scope>
    <source>
        <strain evidence="3 4">FT107W</strain>
    </source>
</reference>
<comment type="caution">
    <text evidence="3">The sequence shown here is derived from an EMBL/GenBank/DDBJ whole genome shotgun (WGS) entry which is preliminary data.</text>
</comment>
<gene>
    <name evidence="3" type="ORF">GTP81_08470</name>
</gene>
<dbReference type="InterPro" id="IPR010131">
    <property type="entry name" value="MdtP/NodT-like"/>
</dbReference>
<accession>A0A845HGR8</accession>
<dbReference type="Gene3D" id="1.20.1600.10">
    <property type="entry name" value="Outer membrane efflux proteins (OEP)"/>
    <property type="match status" value="1"/>
</dbReference>
<dbReference type="GO" id="GO:0015562">
    <property type="term" value="F:efflux transmembrane transporter activity"/>
    <property type="evidence" value="ECO:0007669"/>
    <property type="project" value="InterPro"/>
</dbReference>
<dbReference type="EMBL" id="WWCV01000011">
    <property type="protein sequence ID" value="MYN16785.1"/>
    <property type="molecule type" value="Genomic_DNA"/>
</dbReference>
<name>A0A845HGR8_9BURK</name>
<dbReference type="PANTHER" id="PTHR30203">
    <property type="entry name" value="OUTER MEMBRANE CATION EFFLUX PROTEIN"/>
    <property type="match status" value="1"/>
</dbReference>
<dbReference type="SUPFAM" id="SSF56954">
    <property type="entry name" value="Outer membrane efflux proteins (OEP)"/>
    <property type="match status" value="1"/>
</dbReference>
<dbReference type="AlphaFoldDB" id="A0A845HGR8"/>
<organism evidence="3 4">
    <name type="scientific">Duganella vulcania</name>
    <dbReference type="NCBI Taxonomy" id="2692166"/>
    <lineage>
        <taxon>Bacteria</taxon>
        <taxon>Pseudomonadati</taxon>
        <taxon>Pseudomonadota</taxon>
        <taxon>Betaproteobacteria</taxon>
        <taxon>Burkholderiales</taxon>
        <taxon>Oxalobacteraceae</taxon>
        <taxon>Telluria group</taxon>
        <taxon>Duganella</taxon>
    </lineage>
</organism>
<protein>
    <submittedName>
        <fullName evidence="3">TolC family protein</fullName>
    </submittedName>
</protein>
<evidence type="ECO:0000256" key="2">
    <source>
        <dbReference type="SAM" id="Coils"/>
    </source>
</evidence>
<dbReference type="Proteomes" id="UP000484875">
    <property type="component" value="Unassembled WGS sequence"/>
</dbReference>
<dbReference type="PANTHER" id="PTHR30203:SF24">
    <property type="entry name" value="BLR4935 PROTEIN"/>
    <property type="match status" value="1"/>
</dbReference>